<dbReference type="InterPro" id="IPR050315">
    <property type="entry name" value="FAD-oxidoreductase_2"/>
</dbReference>
<dbReference type="Pfam" id="PF00890">
    <property type="entry name" value="FAD_binding_2"/>
    <property type="match status" value="1"/>
</dbReference>
<dbReference type="GO" id="GO:0016491">
    <property type="term" value="F:oxidoreductase activity"/>
    <property type="evidence" value="ECO:0007669"/>
    <property type="project" value="UniProtKB-KW"/>
</dbReference>
<dbReference type="InterPro" id="IPR010960">
    <property type="entry name" value="Flavocytochrome_c"/>
</dbReference>
<dbReference type="InterPro" id="IPR003953">
    <property type="entry name" value="FAD-dep_OxRdtase_2_FAD-bd"/>
</dbReference>
<dbReference type="NCBIfam" id="TIGR01813">
    <property type="entry name" value="flavo_cyto_c"/>
    <property type="match status" value="1"/>
</dbReference>
<feature type="chain" id="PRO_5026374299" evidence="5">
    <location>
        <begin position="30"/>
        <end position="494"/>
    </location>
</feature>
<reference evidence="7 8" key="1">
    <citation type="submission" date="2019-10" db="EMBL/GenBank/DDBJ databases">
        <title>Genome diversity of Sutterella seckii.</title>
        <authorList>
            <person name="Chaplin A.V."/>
            <person name="Sokolova S.R."/>
            <person name="Mosin K.A."/>
            <person name="Ivanova E.L."/>
            <person name="Kochetkova T.O."/>
            <person name="Goltsov A.Y."/>
            <person name="Trofimov D.Y."/>
            <person name="Efimov B.A."/>
        </authorList>
    </citation>
    <scope>NUCLEOTIDE SEQUENCE [LARGE SCALE GENOMIC DNA]</scope>
    <source>
        <strain evidence="7 8">ASD393</strain>
    </source>
</reference>
<name>A0A6I1EQA2_9BURK</name>
<dbReference type="SUPFAM" id="SSF51905">
    <property type="entry name" value="FAD/NAD(P)-binding domain"/>
    <property type="match status" value="1"/>
</dbReference>
<evidence type="ECO:0000256" key="1">
    <source>
        <dbReference type="ARBA" id="ARBA00001974"/>
    </source>
</evidence>
<dbReference type="PRINTS" id="PR00368">
    <property type="entry name" value="FADPNR"/>
</dbReference>
<evidence type="ECO:0000259" key="6">
    <source>
        <dbReference type="Pfam" id="PF00890"/>
    </source>
</evidence>
<keyword evidence="2 5" id="KW-0285">Flavoprotein</keyword>
<sequence length="494" mass="52928">MTANFNRRSILRMAGAGTALAAAAGFARAESSEGVKWDETHEVVVIGSGGAGMAAAVKAAQTGAKDIVVFEKLAFTGGNTLIAQGFMNAADPVRQPRQGIKDSPENHMKQTLAAGDFRGDPERVRVLCENAYGAVTWLESLGMKFKDNVIQIFGALYPRSHIPALPKGQGYGTVLSKAAKDLGIKVETGVAMTEVIREKAFDGPVLGVQIIRKGKPVYVRASRAVVLAAGGFSGNKYLRELHDPRVKGLGTDNLPGSTGEVAMAAVRVGGYLVGMDFIQSTPGAPAGKKMKLLLNFNVNGSIYVDKRGNRIVNEGARRDVIRDAVLGTPERYAYTVCDNENFMSYDEVNRKAIHEGIKINEAWTAPTIRELAEKMGVDPAGLEKTINRYNDEFVKNGVDPDFGKTAVNLTKRIEKGPFWACYTGMTVHHTMGGPNTNTKAQVLDWQGNAIPRLYAAGEITGGIHGTNRVGGNAVLDCFVFGQIAGENAAREKIA</sequence>
<dbReference type="AlphaFoldDB" id="A0A6I1EQA2"/>
<dbReference type="GO" id="GO:0010181">
    <property type="term" value="F:FMN binding"/>
    <property type="evidence" value="ECO:0007669"/>
    <property type="project" value="InterPro"/>
</dbReference>
<dbReference type="Gene3D" id="3.90.700.10">
    <property type="entry name" value="Succinate dehydrogenase/fumarate reductase flavoprotein, catalytic domain"/>
    <property type="match status" value="1"/>
</dbReference>
<dbReference type="InterPro" id="IPR036188">
    <property type="entry name" value="FAD/NAD-bd_sf"/>
</dbReference>
<dbReference type="InterPro" id="IPR027477">
    <property type="entry name" value="Succ_DH/fumarate_Rdtase_cat_sf"/>
</dbReference>
<dbReference type="PROSITE" id="PS51318">
    <property type="entry name" value="TAT"/>
    <property type="match status" value="1"/>
</dbReference>
<comment type="similarity">
    <text evidence="5">Belongs to the FAD-dependent oxidoreductase 2 family. FRD/SDH subfamily.</text>
</comment>
<feature type="signal peptide" evidence="5">
    <location>
        <begin position="1"/>
        <end position="29"/>
    </location>
</feature>
<keyword evidence="4 5" id="KW-0560">Oxidoreductase</keyword>
<evidence type="ECO:0000256" key="5">
    <source>
        <dbReference type="RuleBase" id="RU366062"/>
    </source>
</evidence>
<evidence type="ECO:0000256" key="3">
    <source>
        <dbReference type="ARBA" id="ARBA00022827"/>
    </source>
</evidence>
<keyword evidence="5" id="KW-0732">Signal</keyword>
<keyword evidence="3 5" id="KW-0274">FAD</keyword>
<gene>
    <name evidence="7" type="ORF">GBM95_05865</name>
</gene>
<dbReference type="OrthoDB" id="337830at2"/>
<evidence type="ECO:0000256" key="2">
    <source>
        <dbReference type="ARBA" id="ARBA00022630"/>
    </source>
</evidence>
<dbReference type="PANTHER" id="PTHR43400:SF7">
    <property type="entry name" value="FAD-DEPENDENT OXIDOREDUCTASE 2 FAD BINDING DOMAIN-CONTAINING PROTEIN"/>
    <property type="match status" value="1"/>
</dbReference>
<evidence type="ECO:0000313" key="7">
    <source>
        <dbReference type="EMBL" id="KAB7660559.1"/>
    </source>
</evidence>
<evidence type="ECO:0000313" key="8">
    <source>
        <dbReference type="Proteomes" id="UP000430564"/>
    </source>
</evidence>
<proteinExistence type="inferred from homology"/>
<dbReference type="PANTHER" id="PTHR43400">
    <property type="entry name" value="FUMARATE REDUCTASE"/>
    <property type="match status" value="1"/>
</dbReference>
<comment type="cofactor">
    <cofactor evidence="1">
        <name>FAD</name>
        <dbReference type="ChEBI" id="CHEBI:57692"/>
    </cofactor>
</comment>
<dbReference type="Gene3D" id="3.50.50.60">
    <property type="entry name" value="FAD/NAD(P)-binding domain"/>
    <property type="match status" value="1"/>
</dbReference>
<dbReference type="RefSeq" id="WP_152158239.1">
    <property type="nucleotide sequence ID" value="NZ_WEHX01000029.1"/>
</dbReference>
<dbReference type="InterPro" id="IPR006311">
    <property type="entry name" value="TAT_signal"/>
</dbReference>
<evidence type="ECO:0000256" key="4">
    <source>
        <dbReference type="ARBA" id="ARBA00023002"/>
    </source>
</evidence>
<dbReference type="SUPFAM" id="SSF56425">
    <property type="entry name" value="Succinate dehydrogenase/fumarate reductase flavoprotein, catalytic domain"/>
    <property type="match status" value="1"/>
</dbReference>
<comment type="caution">
    <text evidence="7">The sequence shown here is derived from an EMBL/GenBank/DDBJ whole genome shotgun (WGS) entry which is preliminary data.</text>
</comment>
<accession>A0A6I1EQA2</accession>
<dbReference type="Proteomes" id="UP000430564">
    <property type="component" value="Unassembled WGS sequence"/>
</dbReference>
<organism evidence="7 8">
    <name type="scientific">Sutterella seckii</name>
    <dbReference type="NCBI Taxonomy" id="1944635"/>
    <lineage>
        <taxon>Bacteria</taxon>
        <taxon>Pseudomonadati</taxon>
        <taxon>Pseudomonadota</taxon>
        <taxon>Betaproteobacteria</taxon>
        <taxon>Burkholderiales</taxon>
        <taxon>Sutterellaceae</taxon>
        <taxon>Sutterella</taxon>
    </lineage>
</organism>
<feature type="domain" description="FAD-dependent oxidoreductase 2 FAD-binding" evidence="6">
    <location>
        <begin position="43"/>
        <end position="474"/>
    </location>
</feature>
<protein>
    <submittedName>
        <fullName evidence="7">Flavocytochrome c</fullName>
    </submittedName>
</protein>
<dbReference type="EMBL" id="WEHX01000029">
    <property type="protein sequence ID" value="KAB7660559.1"/>
    <property type="molecule type" value="Genomic_DNA"/>
</dbReference>